<dbReference type="Gene3D" id="3.40.50.1820">
    <property type="entry name" value="alpha/beta hydrolase"/>
    <property type="match status" value="1"/>
</dbReference>
<accession>A0ABU4HU65</accession>
<dbReference type="Proteomes" id="UP001284601">
    <property type="component" value="Unassembled WGS sequence"/>
</dbReference>
<evidence type="ECO:0000313" key="4">
    <source>
        <dbReference type="EMBL" id="MDW5596860.1"/>
    </source>
</evidence>
<gene>
    <name evidence="4" type="ORF">R7226_21110</name>
</gene>
<evidence type="ECO:0000313" key="5">
    <source>
        <dbReference type="Proteomes" id="UP001284601"/>
    </source>
</evidence>
<dbReference type="SUPFAM" id="SSF53474">
    <property type="entry name" value="alpha/beta-Hydrolases"/>
    <property type="match status" value="1"/>
</dbReference>
<sequence length="617" mass="64224">MRRNGSNGRWRATLRAVAALTVVAAPAAVVPDAAEAAPLAFAPCAEKAQAGWECATLSVPLDHSGATPGTLELRVQRLAHDGPPRGKALVNIEGGPGGSTTARSAQTRRLLGAVTAKHGYDLILLDTRATGASRPQEIALGTSRFYSTADTVRDLELMRQGLGIEKLALMGTSYSTLYVTEFARTFPQRTDRVIADSPLGPAGPDHFGAVTAAAALPVLRDICRRSACPGGPGAAVRDLETVIARAKRGLFWIPEAMVWRGRRMRDVRMGVQWGTLLTLMVGADEATARFAQLPIRLRDAARGEWRTLGRDVGGARESSTPINPDVTRITRCLDARVPWPFEAPFEQRSAPVKALEAQVPLASLKPWNPKLIGNGPLWGCVEFGPSGLPGAIKGGAVPAVPGLILQGAWDLRTPAADARALAAAWPSATLVLAPGTGHGVLRAATTCATVAVDALLAGQQADGDACAELEPVAAPLLVGAEPEDLRALPGAPRAVAKTAHAVVATIHDAEVAVAAAAPRGGVTQPPGIADGFARATRRAGAPTVIRLSGYALQDGLLLDGTVTVRSTTAYAAQLKLSGRHSGSVKIAGGRMSGTIDGRKLDLRLRGALARPAVTRFG</sequence>
<dbReference type="PANTHER" id="PTHR43722:SF1">
    <property type="entry name" value="PROLINE IMINOPEPTIDASE"/>
    <property type="match status" value="1"/>
</dbReference>
<name>A0ABU4HU65_9ACTN</name>
<organism evidence="4 5">
    <name type="scientific">Conexibacter stalactiti</name>
    <dbReference type="NCBI Taxonomy" id="1940611"/>
    <lineage>
        <taxon>Bacteria</taxon>
        <taxon>Bacillati</taxon>
        <taxon>Actinomycetota</taxon>
        <taxon>Thermoleophilia</taxon>
        <taxon>Solirubrobacterales</taxon>
        <taxon>Conexibacteraceae</taxon>
        <taxon>Conexibacter</taxon>
    </lineage>
</organism>
<feature type="domain" description="Peptidase S33 tripeptidyl aminopeptidase-like C-terminal" evidence="3">
    <location>
        <begin position="399"/>
        <end position="458"/>
    </location>
</feature>
<evidence type="ECO:0000259" key="2">
    <source>
        <dbReference type="Pfam" id="PF00561"/>
    </source>
</evidence>
<keyword evidence="1" id="KW-0732">Signal</keyword>
<protein>
    <submittedName>
        <fullName evidence="4">Alpha/beta fold hydrolase</fullName>
    </submittedName>
</protein>
<dbReference type="GO" id="GO:0016787">
    <property type="term" value="F:hydrolase activity"/>
    <property type="evidence" value="ECO:0007669"/>
    <property type="project" value="UniProtKB-KW"/>
</dbReference>
<reference evidence="5" key="1">
    <citation type="submission" date="2023-07" db="EMBL/GenBank/DDBJ databases">
        <title>Conexibacter stalactiti sp. nov., isolated from stalactites in a lava cave and emended description of the genus Conexibacter.</title>
        <authorList>
            <person name="Lee S.D."/>
        </authorList>
    </citation>
    <scope>NUCLEOTIDE SEQUENCE [LARGE SCALE GENOMIC DNA]</scope>
    <source>
        <strain evidence="5">KCTC 39840</strain>
    </source>
</reference>
<keyword evidence="4" id="KW-0378">Hydrolase</keyword>
<dbReference type="InterPro" id="IPR013595">
    <property type="entry name" value="Pept_S33_TAP-like_C"/>
</dbReference>
<feature type="chain" id="PRO_5046629583" evidence="1">
    <location>
        <begin position="28"/>
        <end position="617"/>
    </location>
</feature>
<dbReference type="InterPro" id="IPR005944">
    <property type="entry name" value="Pro_iminopeptidase"/>
</dbReference>
<dbReference type="InterPro" id="IPR000073">
    <property type="entry name" value="AB_hydrolase_1"/>
</dbReference>
<comment type="caution">
    <text evidence="4">The sequence shown here is derived from an EMBL/GenBank/DDBJ whole genome shotgun (WGS) entry which is preliminary data.</text>
</comment>
<feature type="signal peptide" evidence="1">
    <location>
        <begin position="1"/>
        <end position="27"/>
    </location>
</feature>
<dbReference type="RefSeq" id="WP_318599296.1">
    <property type="nucleotide sequence ID" value="NZ_JAWSTH010000067.1"/>
</dbReference>
<evidence type="ECO:0000259" key="3">
    <source>
        <dbReference type="Pfam" id="PF08386"/>
    </source>
</evidence>
<keyword evidence="5" id="KW-1185">Reference proteome</keyword>
<dbReference type="Pfam" id="PF00561">
    <property type="entry name" value="Abhydrolase_1"/>
    <property type="match status" value="1"/>
</dbReference>
<proteinExistence type="predicted"/>
<dbReference type="PANTHER" id="PTHR43722">
    <property type="entry name" value="PROLINE IMINOPEPTIDASE"/>
    <property type="match status" value="1"/>
</dbReference>
<dbReference type="Pfam" id="PF08386">
    <property type="entry name" value="Abhydrolase_4"/>
    <property type="match status" value="1"/>
</dbReference>
<evidence type="ECO:0000256" key="1">
    <source>
        <dbReference type="SAM" id="SignalP"/>
    </source>
</evidence>
<dbReference type="InterPro" id="IPR029058">
    <property type="entry name" value="AB_hydrolase_fold"/>
</dbReference>
<feature type="domain" description="AB hydrolase-1" evidence="2">
    <location>
        <begin position="88"/>
        <end position="199"/>
    </location>
</feature>
<dbReference type="EMBL" id="JAWSTH010000067">
    <property type="protein sequence ID" value="MDW5596860.1"/>
    <property type="molecule type" value="Genomic_DNA"/>
</dbReference>